<sequence length="219" mass="24370">MDSGGVRAHLNYAHICFQIFNEGVRQKKECKRYLLVTRKRWSTSALVDASSERPVVLLSFGKKESASAHCAPIVVHQLPSPLKEQLPRFEAGGLLSNMDNTGIPNLRCQQCCDRSCNRQRLRSTLGEVAGAVRRQQPSPIARGTKSVYGRKTPRLLRSGVHHRGRRLGLALQPTSAFGIAQGTRCRCEVQVHVSFILLIFDDLLLAAFVRIDGLRQGEN</sequence>
<dbReference type="AlphaFoldDB" id="A0A167L2G4"/>
<protein>
    <submittedName>
        <fullName evidence="1">Uncharacterized protein</fullName>
    </submittedName>
</protein>
<proteinExistence type="predicted"/>
<gene>
    <name evidence="1" type="ORF">CALVIDRAFT_183593</name>
</gene>
<dbReference type="Proteomes" id="UP000076738">
    <property type="component" value="Unassembled WGS sequence"/>
</dbReference>
<keyword evidence="2" id="KW-1185">Reference proteome</keyword>
<dbReference type="EMBL" id="KV417290">
    <property type="protein sequence ID" value="KZO95263.1"/>
    <property type="molecule type" value="Genomic_DNA"/>
</dbReference>
<organism evidence="1 2">
    <name type="scientific">Calocera viscosa (strain TUFC12733)</name>
    <dbReference type="NCBI Taxonomy" id="1330018"/>
    <lineage>
        <taxon>Eukaryota</taxon>
        <taxon>Fungi</taxon>
        <taxon>Dikarya</taxon>
        <taxon>Basidiomycota</taxon>
        <taxon>Agaricomycotina</taxon>
        <taxon>Dacrymycetes</taxon>
        <taxon>Dacrymycetales</taxon>
        <taxon>Dacrymycetaceae</taxon>
        <taxon>Calocera</taxon>
    </lineage>
</organism>
<name>A0A167L2G4_CALVF</name>
<evidence type="ECO:0000313" key="2">
    <source>
        <dbReference type="Proteomes" id="UP000076738"/>
    </source>
</evidence>
<evidence type="ECO:0000313" key="1">
    <source>
        <dbReference type="EMBL" id="KZO95263.1"/>
    </source>
</evidence>
<accession>A0A167L2G4</accession>
<reference evidence="1 2" key="1">
    <citation type="journal article" date="2016" name="Mol. Biol. Evol.">
        <title>Comparative Genomics of Early-Diverging Mushroom-Forming Fungi Provides Insights into the Origins of Lignocellulose Decay Capabilities.</title>
        <authorList>
            <person name="Nagy L.G."/>
            <person name="Riley R."/>
            <person name="Tritt A."/>
            <person name="Adam C."/>
            <person name="Daum C."/>
            <person name="Floudas D."/>
            <person name="Sun H."/>
            <person name="Yadav J.S."/>
            <person name="Pangilinan J."/>
            <person name="Larsson K.H."/>
            <person name="Matsuura K."/>
            <person name="Barry K."/>
            <person name="Labutti K."/>
            <person name="Kuo R."/>
            <person name="Ohm R.A."/>
            <person name="Bhattacharya S.S."/>
            <person name="Shirouzu T."/>
            <person name="Yoshinaga Y."/>
            <person name="Martin F.M."/>
            <person name="Grigoriev I.V."/>
            <person name="Hibbett D.S."/>
        </authorList>
    </citation>
    <scope>NUCLEOTIDE SEQUENCE [LARGE SCALE GENOMIC DNA]</scope>
    <source>
        <strain evidence="1 2">TUFC12733</strain>
    </source>
</reference>